<protein>
    <submittedName>
        <fullName evidence="2">Uncharacterized protein</fullName>
    </submittedName>
</protein>
<feature type="region of interest" description="Disordered" evidence="1">
    <location>
        <begin position="100"/>
        <end position="174"/>
    </location>
</feature>
<feature type="region of interest" description="Disordered" evidence="1">
    <location>
        <begin position="215"/>
        <end position="261"/>
    </location>
</feature>
<reference evidence="2" key="1">
    <citation type="submission" date="2023-04" db="EMBL/GenBank/DDBJ databases">
        <authorList>
            <consortium name="ELIXIR-Norway"/>
        </authorList>
    </citation>
    <scope>NUCLEOTIDE SEQUENCE [LARGE SCALE GENOMIC DNA]</scope>
</reference>
<organism evidence="2 3">
    <name type="scientific">Rangifer tarandus platyrhynchus</name>
    <name type="common">Svalbard reindeer</name>
    <dbReference type="NCBI Taxonomy" id="3082113"/>
    <lineage>
        <taxon>Eukaryota</taxon>
        <taxon>Metazoa</taxon>
        <taxon>Chordata</taxon>
        <taxon>Craniata</taxon>
        <taxon>Vertebrata</taxon>
        <taxon>Euteleostomi</taxon>
        <taxon>Mammalia</taxon>
        <taxon>Eutheria</taxon>
        <taxon>Laurasiatheria</taxon>
        <taxon>Artiodactyla</taxon>
        <taxon>Ruminantia</taxon>
        <taxon>Pecora</taxon>
        <taxon>Cervidae</taxon>
        <taxon>Odocoileinae</taxon>
        <taxon>Rangifer</taxon>
    </lineage>
</organism>
<feature type="compositionally biased region" description="Gly residues" evidence="1">
    <location>
        <begin position="220"/>
        <end position="229"/>
    </location>
</feature>
<name>A0ABN8XYN3_RANTA</name>
<evidence type="ECO:0000313" key="3">
    <source>
        <dbReference type="Proteomes" id="UP001176941"/>
    </source>
</evidence>
<feature type="compositionally biased region" description="Basic and acidic residues" evidence="1">
    <location>
        <begin position="127"/>
        <end position="141"/>
    </location>
</feature>
<sequence>MTPLAEAEAQATPARAIPTRLPETHPQRLPRSGPVGRQLPLPPIPRLLWASGGPRSRGLSLVLLSSPAVPWTCGPSTGAIRPSHSRRGRAWEGARFLHTTHIPREGDQPAEAPVHIPSKWSSPNQEGKTERRLPKTNEHAKQARRSPRPPERPQSTSGSRSASHPIRSGWVPGGLGRQPRGWAASAGSLKDYVAVYLPLRKRRRSLLCGCQRLATRAGESSGGGGGAGAGRRRRAHAQAHPLPMPGVYWQTQESKSLGRTS</sequence>
<accession>A0ABN8XYN3</accession>
<feature type="compositionally biased region" description="Low complexity" evidence="1">
    <location>
        <begin position="1"/>
        <end position="16"/>
    </location>
</feature>
<dbReference type="Proteomes" id="UP001176941">
    <property type="component" value="Chromosome 11"/>
</dbReference>
<dbReference type="EMBL" id="OX459947">
    <property type="protein sequence ID" value="CAI9154181.1"/>
    <property type="molecule type" value="Genomic_DNA"/>
</dbReference>
<feature type="region of interest" description="Disordered" evidence="1">
    <location>
        <begin position="1"/>
        <end position="39"/>
    </location>
</feature>
<evidence type="ECO:0000313" key="2">
    <source>
        <dbReference type="EMBL" id="CAI9154181.1"/>
    </source>
</evidence>
<proteinExistence type="predicted"/>
<evidence type="ECO:0000256" key="1">
    <source>
        <dbReference type="SAM" id="MobiDB-lite"/>
    </source>
</evidence>
<gene>
    <name evidence="2" type="ORF">MRATA1EN1_LOCUS3143</name>
</gene>
<keyword evidence="3" id="KW-1185">Reference proteome</keyword>
<feature type="compositionally biased region" description="Polar residues" evidence="1">
    <location>
        <begin position="249"/>
        <end position="261"/>
    </location>
</feature>